<feature type="compositionally biased region" description="Low complexity" evidence="1">
    <location>
        <begin position="71"/>
        <end position="87"/>
    </location>
</feature>
<name>A0AAV1C1A3_OLDCO</name>
<feature type="region of interest" description="Disordered" evidence="1">
    <location>
        <begin position="108"/>
        <end position="146"/>
    </location>
</feature>
<dbReference type="Proteomes" id="UP001161247">
    <property type="component" value="Chromosome 1"/>
</dbReference>
<evidence type="ECO:0000313" key="3">
    <source>
        <dbReference type="Proteomes" id="UP001161247"/>
    </source>
</evidence>
<dbReference type="EMBL" id="OX459118">
    <property type="protein sequence ID" value="CAI9089167.1"/>
    <property type="molecule type" value="Genomic_DNA"/>
</dbReference>
<accession>A0AAV1C1A3</accession>
<dbReference type="InterPro" id="IPR012881">
    <property type="entry name" value="DUF1685"/>
</dbReference>
<dbReference type="PANTHER" id="PTHR33785:SF12">
    <property type="entry name" value="DUF1685 FAMILY PROTEIN"/>
    <property type="match status" value="1"/>
</dbReference>
<feature type="region of interest" description="Disordered" evidence="1">
    <location>
        <begin position="71"/>
        <end position="96"/>
    </location>
</feature>
<dbReference type="AlphaFoldDB" id="A0AAV1C1A3"/>
<dbReference type="PANTHER" id="PTHR33785">
    <property type="entry name" value="OS06G0550800 PROTEIN"/>
    <property type="match status" value="1"/>
</dbReference>
<reference evidence="2" key="1">
    <citation type="submission" date="2023-03" db="EMBL/GenBank/DDBJ databases">
        <authorList>
            <person name="Julca I."/>
        </authorList>
    </citation>
    <scope>NUCLEOTIDE SEQUENCE</scope>
</reference>
<evidence type="ECO:0000256" key="1">
    <source>
        <dbReference type="SAM" id="MobiDB-lite"/>
    </source>
</evidence>
<keyword evidence="3" id="KW-1185">Reference proteome</keyword>
<dbReference type="Pfam" id="PF07939">
    <property type="entry name" value="DUF1685"/>
    <property type="match status" value="1"/>
</dbReference>
<protein>
    <submittedName>
        <fullName evidence="2">OLC1v1023678C1</fullName>
    </submittedName>
</protein>
<evidence type="ECO:0000313" key="2">
    <source>
        <dbReference type="EMBL" id="CAI9089167.1"/>
    </source>
</evidence>
<sequence length="261" mass="28828">MANEYEVLINLFDFYWFENQILGKTAKPISSNPVLDMNTDAEFEQHSPLMKLSQTPSFMVRSYSDQALSSSLDLGSSSDSNSSSSPSPKSVLHGPKLETIYSGKEVGGFPVKSEVPPADNTEKNGADISYSEGRKTKNRGKRRGINGSRSLSELEFEELKGFMDLGFVFSDEDKDDSSLVSIIPGLQRLGKNVSAGTEENRASRPYLSEAWAVLETEAKAQKLKKKDQILMNLRISATGNNDSEVKNQLKFWAHSVASTVR</sequence>
<organism evidence="2 3">
    <name type="scientific">Oldenlandia corymbosa var. corymbosa</name>
    <dbReference type="NCBI Taxonomy" id="529605"/>
    <lineage>
        <taxon>Eukaryota</taxon>
        <taxon>Viridiplantae</taxon>
        <taxon>Streptophyta</taxon>
        <taxon>Embryophyta</taxon>
        <taxon>Tracheophyta</taxon>
        <taxon>Spermatophyta</taxon>
        <taxon>Magnoliopsida</taxon>
        <taxon>eudicotyledons</taxon>
        <taxon>Gunneridae</taxon>
        <taxon>Pentapetalae</taxon>
        <taxon>asterids</taxon>
        <taxon>lamiids</taxon>
        <taxon>Gentianales</taxon>
        <taxon>Rubiaceae</taxon>
        <taxon>Rubioideae</taxon>
        <taxon>Spermacoceae</taxon>
        <taxon>Hedyotis-Oldenlandia complex</taxon>
        <taxon>Oldenlandia</taxon>
    </lineage>
</organism>
<proteinExistence type="predicted"/>
<gene>
    <name evidence="2" type="ORF">OLC1_LOCUS1570</name>
</gene>